<evidence type="ECO:0000313" key="2">
    <source>
        <dbReference type="EMBL" id="SCF41781.1"/>
    </source>
</evidence>
<gene>
    <name evidence="2" type="ORF">GA0070564_108152</name>
</gene>
<sequence>MGSSDRSIRWSRGVRPGAPGTRTTRLELFYDLVFVFAFLSVTSLTATAPTPVNLYRCLLVLALLWWCWTGFARLGNGVRADQGVLPLVGFLTIAATFLLVVSIPGAFVDRPGGLPGPLVFAGCYFVIRGVQLAVFARVDREDPARRRYLLVRLALVLAATTLLVVAGTVPQRLADRPTATAVQLALWTVALLVEYVGGVTLGRSWWVVVSAGHWAERHALMVLIALGETIIALGLGAKFFTDLPLTGPVAAAAVLGIAIAAMLWWAYFDTVAFALEQALHHARDPVARFRLARDGYTFLHLPMIAGVIFFALGLKDLLAEAADPSSPSWGVPLGGFWITVFYGGVGLYLLSVCGCAYLAFRSVRWPLLLGVLVLAGVAPLAAPLPELVTLVLLAVLVLAVVAAETLSEDGRRRQVRQLALAEQYAAEEEQSRWRRDHL</sequence>
<dbReference type="RefSeq" id="WP_245670199.1">
    <property type="nucleotide sequence ID" value="NZ_FMCX01000008.1"/>
</dbReference>
<dbReference type="AlphaFoldDB" id="A0A1C5A9M4"/>
<keyword evidence="3" id="KW-1185">Reference proteome</keyword>
<feature type="transmembrane region" description="Helical" evidence="1">
    <location>
        <begin position="84"/>
        <end position="108"/>
    </location>
</feature>
<feature type="transmembrane region" description="Helical" evidence="1">
    <location>
        <begin position="296"/>
        <end position="314"/>
    </location>
</feature>
<feature type="transmembrane region" description="Helical" evidence="1">
    <location>
        <begin position="28"/>
        <end position="47"/>
    </location>
</feature>
<protein>
    <submittedName>
        <fullName evidence="2">Low temperature requirement protein LtrA</fullName>
    </submittedName>
</protein>
<dbReference type="STRING" id="262898.GA0070564_108152"/>
<feature type="transmembrane region" description="Helical" evidence="1">
    <location>
        <begin position="334"/>
        <end position="358"/>
    </location>
</feature>
<feature type="transmembrane region" description="Helical" evidence="1">
    <location>
        <begin position="53"/>
        <end position="72"/>
    </location>
</feature>
<feature type="transmembrane region" description="Helical" evidence="1">
    <location>
        <begin position="114"/>
        <end position="136"/>
    </location>
</feature>
<reference evidence="3" key="1">
    <citation type="submission" date="2016-06" db="EMBL/GenBank/DDBJ databases">
        <authorList>
            <person name="Varghese N."/>
            <person name="Submissions Spin"/>
        </authorList>
    </citation>
    <scope>NUCLEOTIDE SEQUENCE [LARGE SCALE GENOMIC DNA]</scope>
    <source>
        <strain evidence="3">DSM 44830</strain>
    </source>
</reference>
<feature type="transmembrane region" description="Helical" evidence="1">
    <location>
        <begin position="148"/>
        <end position="169"/>
    </location>
</feature>
<evidence type="ECO:0000256" key="1">
    <source>
        <dbReference type="SAM" id="Phobius"/>
    </source>
</evidence>
<name>A0A1C5A9M4_9ACTN</name>
<organism evidence="2 3">
    <name type="scientific">Micromonospora mirobrigensis</name>
    <dbReference type="NCBI Taxonomy" id="262898"/>
    <lineage>
        <taxon>Bacteria</taxon>
        <taxon>Bacillati</taxon>
        <taxon>Actinomycetota</taxon>
        <taxon>Actinomycetes</taxon>
        <taxon>Micromonosporales</taxon>
        <taxon>Micromonosporaceae</taxon>
        <taxon>Micromonospora</taxon>
    </lineage>
</organism>
<feature type="transmembrane region" description="Helical" evidence="1">
    <location>
        <begin position="388"/>
        <end position="406"/>
    </location>
</feature>
<dbReference type="Pfam" id="PF06772">
    <property type="entry name" value="LtrA"/>
    <property type="match status" value="1"/>
</dbReference>
<dbReference type="EMBL" id="FMCX01000008">
    <property type="protein sequence ID" value="SCF41781.1"/>
    <property type="molecule type" value="Genomic_DNA"/>
</dbReference>
<proteinExistence type="predicted"/>
<accession>A0A1C5A9M4</accession>
<keyword evidence="1" id="KW-0812">Transmembrane</keyword>
<feature type="transmembrane region" description="Helical" evidence="1">
    <location>
        <begin position="218"/>
        <end position="237"/>
    </location>
</feature>
<feature type="transmembrane region" description="Helical" evidence="1">
    <location>
        <begin position="181"/>
        <end position="206"/>
    </location>
</feature>
<keyword evidence="1" id="KW-0472">Membrane</keyword>
<feature type="transmembrane region" description="Helical" evidence="1">
    <location>
        <begin position="249"/>
        <end position="275"/>
    </location>
</feature>
<dbReference type="PANTHER" id="PTHR36840">
    <property type="entry name" value="BLL5714 PROTEIN"/>
    <property type="match status" value="1"/>
</dbReference>
<dbReference type="PANTHER" id="PTHR36840:SF1">
    <property type="entry name" value="BLL5714 PROTEIN"/>
    <property type="match status" value="1"/>
</dbReference>
<feature type="transmembrane region" description="Helical" evidence="1">
    <location>
        <begin position="365"/>
        <end position="382"/>
    </location>
</feature>
<dbReference type="Proteomes" id="UP000199504">
    <property type="component" value="Unassembled WGS sequence"/>
</dbReference>
<dbReference type="InterPro" id="IPR010640">
    <property type="entry name" value="Low_temperature_requirement_A"/>
</dbReference>
<evidence type="ECO:0000313" key="3">
    <source>
        <dbReference type="Proteomes" id="UP000199504"/>
    </source>
</evidence>
<keyword evidence="1" id="KW-1133">Transmembrane helix</keyword>